<dbReference type="InterPro" id="IPR023865">
    <property type="entry name" value="Aliphatic_acid_kinase_CS"/>
</dbReference>
<comment type="function">
    <text evidence="6">Catalyzes the formation of acetyl phosphate from acetate and ATP. Can also catalyze the reverse reaction.</text>
</comment>
<dbReference type="Pfam" id="PF00871">
    <property type="entry name" value="Acetate_kinase"/>
    <property type="match status" value="1"/>
</dbReference>
<dbReference type="PANTHER" id="PTHR21060">
    <property type="entry name" value="ACETATE KINASE"/>
    <property type="match status" value="1"/>
</dbReference>
<evidence type="ECO:0000313" key="9">
    <source>
        <dbReference type="Proteomes" id="UP000186400"/>
    </source>
</evidence>
<dbReference type="InterPro" id="IPR004372">
    <property type="entry name" value="Ac/propionate_kinase"/>
</dbReference>
<keyword evidence="5 6" id="KW-0067">ATP-binding</keyword>
<keyword evidence="6" id="KW-0963">Cytoplasm</keyword>
<keyword evidence="4 6" id="KW-0418">Kinase</keyword>
<dbReference type="PANTHER" id="PTHR21060:SF15">
    <property type="entry name" value="ACETATE KINASE-RELATED"/>
    <property type="match status" value="1"/>
</dbReference>
<dbReference type="InterPro" id="IPR000890">
    <property type="entry name" value="Aliphatic_acid_kin_short-chain"/>
</dbReference>
<evidence type="ECO:0000256" key="7">
    <source>
        <dbReference type="RuleBase" id="RU003835"/>
    </source>
</evidence>
<dbReference type="GO" id="GO:0000287">
    <property type="term" value="F:magnesium ion binding"/>
    <property type="evidence" value="ECO:0007669"/>
    <property type="project" value="UniProtKB-UniRule"/>
</dbReference>
<keyword evidence="6" id="KW-0460">Magnesium</keyword>
<name>A0A1N6VPC5_9SPIO</name>
<dbReference type="PROSITE" id="PS01075">
    <property type="entry name" value="ACETATE_KINASE_1"/>
    <property type="match status" value="1"/>
</dbReference>
<feature type="site" description="Transition state stabilizer" evidence="6">
    <location>
        <position position="186"/>
    </location>
</feature>
<evidence type="ECO:0000256" key="1">
    <source>
        <dbReference type="ARBA" id="ARBA00008748"/>
    </source>
</evidence>
<feature type="binding site" evidence="6">
    <location>
        <begin position="289"/>
        <end position="291"/>
    </location>
    <ligand>
        <name>ATP</name>
        <dbReference type="ChEBI" id="CHEBI:30616"/>
    </ligand>
</feature>
<feature type="site" description="Transition state stabilizer" evidence="6">
    <location>
        <position position="247"/>
    </location>
</feature>
<evidence type="ECO:0000256" key="4">
    <source>
        <dbReference type="ARBA" id="ARBA00022777"/>
    </source>
</evidence>
<proteinExistence type="inferred from homology"/>
<dbReference type="NCBIfam" id="TIGR00016">
    <property type="entry name" value="ackA"/>
    <property type="match status" value="1"/>
</dbReference>
<gene>
    <name evidence="6" type="primary">ackA</name>
    <name evidence="8" type="ORF">SAMN05920897_11535</name>
</gene>
<dbReference type="GO" id="GO:0006085">
    <property type="term" value="P:acetyl-CoA biosynthetic process"/>
    <property type="evidence" value="ECO:0007669"/>
    <property type="project" value="UniProtKB-UniRule"/>
</dbReference>
<keyword evidence="9" id="KW-1185">Reference proteome</keyword>
<comment type="subcellular location">
    <subcellularLocation>
        <location evidence="6">Cytoplasm</location>
    </subcellularLocation>
</comment>
<dbReference type="UniPathway" id="UPA00340">
    <property type="reaction ID" value="UER00458"/>
</dbReference>
<comment type="similarity">
    <text evidence="1 6 7">Belongs to the acetokinase family.</text>
</comment>
<dbReference type="InterPro" id="IPR043129">
    <property type="entry name" value="ATPase_NBD"/>
</dbReference>
<comment type="caution">
    <text evidence="6">Lacks conserved residue(s) required for the propagation of feature annotation.</text>
</comment>
<dbReference type="PRINTS" id="PR00471">
    <property type="entry name" value="ACETATEKNASE"/>
</dbReference>
<feature type="binding site" evidence="6">
    <location>
        <position position="393"/>
    </location>
    <ligand>
        <name>Mg(2+)</name>
        <dbReference type="ChEBI" id="CHEBI:18420"/>
    </ligand>
</feature>
<accession>A0A1N6VPC5</accession>
<dbReference type="GO" id="GO:0005737">
    <property type="term" value="C:cytoplasm"/>
    <property type="evidence" value="ECO:0007669"/>
    <property type="project" value="UniProtKB-SubCell"/>
</dbReference>
<dbReference type="EMBL" id="FTMS01000015">
    <property type="protein sequence ID" value="SIQ79588.1"/>
    <property type="molecule type" value="Genomic_DNA"/>
</dbReference>
<keyword evidence="6" id="KW-0479">Metal-binding</keyword>
<dbReference type="Gene3D" id="3.30.420.40">
    <property type="match status" value="2"/>
</dbReference>
<organism evidence="8 9">
    <name type="scientific">Alkalispirochaeta americana</name>
    <dbReference type="NCBI Taxonomy" id="159291"/>
    <lineage>
        <taxon>Bacteria</taxon>
        <taxon>Pseudomonadati</taxon>
        <taxon>Spirochaetota</taxon>
        <taxon>Spirochaetia</taxon>
        <taxon>Spirochaetales</taxon>
        <taxon>Spirochaetaceae</taxon>
        <taxon>Alkalispirochaeta</taxon>
    </lineage>
</organism>
<evidence type="ECO:0000256" key="2">
    <source>
        <dbReference type="ARBA" id="ARBA00022679"/>
    </source>
</evidence>
<protein>
    <recommendedName>
        <fullName evidence="6">Acetate kinase</fullName>
        <ecNumber evidence="6">2.7.2.1</ecNumber>
    </recommendedName>
    <alternativeName>
        <fullName evidence="6">Acetokinase</fullName>
    </alternativeName>
</protein>
<dbReference type="Proteomes" id="UP000186400">
    <property type="component" value="Unassembled WGS sequence"/>
</dbReference>
<feature type="binding site" evidence="6">
    <location>
        <position position="97"/>
    </location>
    <ligand>
        <name>substrate</name>
    </ligand>
</feature>
<feature type="binding site" evidence="6">
    <location>
        <position position="13"/>
    </location>
    <ligand>
        <name>Mg(2+)</name>
        <dbReference type="ChEBI" id="CHEBI:18420"/>
    </ligand>
</feature>
<dbReference type="SUPFAM" id="SSF53067">
    <property type="entry name" value="Actin-like ATPase domain"/>
    <property type="match status" value="2"/>
</dbReference>
<feature type="binding site" evidence="6">
    <location>
        <begin position="214"/>
        <end position="218"/>
    </location>
    <ligand>
        <name>ATP</name>
        <dbReference type="ChEBI" id="CHEBI:30616"/>
    </ligand>
</feature>
<keyword evidence="2 6" id="KW-0808">Transferase</keyword>
<evidence type="ECO:0000313" key="8">
    <source>
        <dbReference type="EMBL" id="SIQ79588.1"/>
    </source>
</evidence>
<dbReference type="GO" id="GO:0006083">
    <property type="term" value="P:acetate metabolic process"/>
    <property type="evidence" value="ECO:0007669"/>
    <property type="project" value="TreeGrafter"/>
</dbReference>
<keyword evidence="3 6" id="KW-0547">Nucleotide-binding</keyword>
<comment type="catalytic activity">
    <reaction evidence="6">
        <text>acetate + ATP = acetyl phosphate + ADP</text>
        <dbReference type="Rhea" id="RHEA:11352"/>
        <dbReference type="ChEBI" id="CHEBI:22191"/>
        <dbReference type="ChEBI" id="CHEBI:30089"/>
        <dbReference type="ChEBI" id="CHEBI:30616"/>
        <dbReference type="ChEBI" id="CHEBI:456216"/>
        <dbReference type="EC" id="2.7.2.1"/>
    </reaction>
</comment>
<evidence type="ECO:0000256" key="3">
    <source>
        <dbReference type="ARBA" id="ARBA00022741"/>
    </source>
</evidence>
<dbReference type="PROSITE" id="PS01076">
    <property type="entry name" value="ACETATE_KINASE_2"/>
    <property type="match status" value="1"/>
</dbReference>
<feature type="binding site" evidence="6">
    <location>
        <position position="20"/>
    </location>
    <ligand>
        <name>ATP</name>
        <dbReference type="ChEBI" id="CHEBI:30616"/>
    </ligand>
</feature>
<dbReference type="STRING" id="159291.SAMN05920897_11535"/>
<dbReference type="EC" id="2.7.2.1" evidence="6"/>
<evidence type="ECO:0000256" key="5">
    <source>
        <dbReference type="ARBA" id="ARBA00022840"/>
    </source>
</evidence>
<feature type="active site" description="Proton donor/acceptor" evidence="6">
    <location>
        <position position="154"/>
    </location>
</feature>
<dbReference type="GO" id="GO:0008776">
    <property type="term" value="F:acetate kinase activity"/>
    <property type="evidence" value="ECO:0007669"/>
    <property type="project" value="UniProtKB-UniRule"/>
</dbReference>
<dbReference type="HAMAP" id="MF_00020">
    <property type="entry name" value="Acetate_kinase"/>
    <property type="match status" value="1"/>
</dbReference>
<comment type="subunit">
    <text evidence="6">Homodimer.</text>
</comment>
<sequence length="455" mass="49619">MEDHSIMIILTLNCGSSSAKYQLYDWSNKKGLATGIVERVGIDGSVIIHKVPGKEELKLLHPCPSHIEAIQLIMDTLVDPEKGAIASMDEVKAVGHRVVHGGEKFKKSVIVDDSVLEEFRSIQSLAPLHNPANIMGIEAARKVLPKVPHCAIMDTAWHQTMPSMAYTYALPYSWYRDHGVRRYGFHGTSFLYTAKRAAVLLGKDPFETNIVIAHIGNGASVCAVKNGVSVDTSMGLTPLEGLIMGTRCGDIDPAIPFYMMNRTGMSPADMESTLNKKSGVLGITERFVDRRDIEDAAAQGDELAQLSIDAEGYRIRKYIGAYAAATGGIDAVVFTAGVGERGPQVRTVALRGLSYMGITIDEERNDLSMTRNAETVITTDDSPVKAFVIPTDEELVMTEDTYALVEGTYDVHTKFTYSFQKPDYVNTERAASVGKDCAKRPGLDKIIVTPPAARS</sequence>
<comment type="cofactor">
    <cofactor evidence="6">
        <name>Mg(2+)</name>
        <dbReference type="ChEBI" id="CHEBI:18420"/>
    </cofactor>
    <cofactor evidence="6">
        <name>Mn(2+)</name>
        <dbReference type="ChEBI" id="CHEBI:29035"/>
    </cofactor>
    <text evidence="6">Mg(2+). Can also accept Mn(2+).</text>
</comment>
<dbReference type="GO" id="GO:0005524">
    <property type="term" value="F:ATP binding"/>
    <property type="evidence" value="ECO:0007669"/>
    <property type="project" value="UniProtKB-KW"/>
</dbReference>
<dbReference type="CDD" id="cd24010">
    <property type="entry name" value="ASKHA_NBD_AcK_PK"/>
    <property type="match status" value="1"/>
</dbReference>
<comment type="pathway">
    <text evidence="6">Metabolic intermediate biosynthesis; acetyl-CoA biosynthesis; acetyl-CoA from acetate: step 1/2.</text>
</comment>
<evidence type="ECO:0000256" key="6">
    <source>
        <dbReference type="HAMAP-Rule" id="MF_00020"/>
    </source>
</evidence>
<reference evidence="8 9" key="1">
    <citation type="submission" date="2017-01" db="EMBL/GenBank/DDBJ databases">
        <authorList>
            <person name="Mah S.A."/>
            <person name="Swanson W.J."/>
            <person name="Moy G.W."/>
            <person name="Vacquier V.D."/>
        </authorList>
    </citation>
    <scope>NUCLEOTIDE SEQUENCE [LARGE SCALE GENOMIC DNA]</scope>
    <source>
        <strain evidence="8 9">ASpG1</strain>
    </source>
</reference>
<dbReference type="AlphaFoldDB" id="A0A1N6VPC5"/>